<dbReference type="PANTHER" id="PTHR24269">
    <property type="entry name" value="KREMEN PROTEIN"/>
    <property type="match status" value="1"/>
</dbReference>
<dbReference type="InterPro" id="IPR051836">
    <property type="entry name" value="Kremen_rcpt"/>
</dbReference>
<evidence type="ECO:0000256" key="1">
    <source>
        <dbReference type="ARBA" id="ARBA00004167"/>
    </source>
</evidence>
<evidence type="ECO:0000256" key="4">
    <source>
        <dbReference type="ARBA" id="ARBA00022989"/>
    </source>
</evidence>
<keyword evidence="4" id="KW-1133">Transmembrane helix</keyword>
<dbReference type="SMART" id="SM00321">
    <property type="entry name" value="WSC"/>
    <property type="match status" value="2"/>
</dbReference>
<dbReference type="GO" id="GO:0005886">
    <property type="term" value="C:plasma membrane"/>
    <property type="evidence" value="ECO:0007669"/>
    <property type="project" value="TreeGrafter"/>
</dbReference>
<dbReference type="Pfam" id="PF01822">
    <property type="entry name" value="WSC"/>
    <property type="match status" value="2"/>
</dbReference>
<reference evidence="9 10" key="1">
    <citation type="journal article" date="2019" name="Nat. Ecol. Evol.">
        <title>Megaphylogeny resolves global patterns of mushroom evolution.</title>
        <authorList>
            <person name="Varga T."/>
            <person name="Krizsan K."/>
            <person name="Foldi C."/>
            <person name="Dima B."/>
            <person name="Sanchez-Garcia M."/>
            <person name="Sanchez-Ramirez S."/>
            <person name="Szollosi G.J."/>
            <person name="Szarkandi J.G."/>
            <person name="Papp V."/>
            <person name="Albert L."/>
            <person name="Andreopoulos W."/>
            <person name="Angelini C."/>
            <person name="Antonin V."/>
            <person name="Barry K.W."/>
            <person name="Bougher N.L."/>
            <person name="Buchanan P."/>
            <person name="Buyck B."/>
            <person name="Bense V."/>
            <person name="Catcheside P."/>
            <person name="Chovatia M."/>
            <person name="Cooper J."/>
            <person name="Damon W."/>
            <person name="Desjardin D."/>
            <person name="Finy P."/>
            <person name="Geml J."/>
            <person name="Haridas S."/>
            <person name="Hughes K."/>
            <person name="Justo A."/>
            <person name="Karasinski D."/>
            <person name="Kautmanova I."/>
            <person name="Kiss B."/>
            <person name="Kocsube S."/>
            <person name="Kotiranta H."/>
            <person name="LaButti K.M."/>
            <person name="Lechner B.E."/>
            <person name="Liimatainen K."/>
            <person name="Lipzen A."/>
            <person name="Lukacs Z."/>
            <person name="Mihaltcheva S."/>
            <person name="Morgado L.N."/>
            <person name="Niskanen T."/>
            <person name="Noordeloos M.E."/>
            <person name="Ohm R.A."/>
            <person name="Ortiz-Santana B."/>
            <person name="Ovrebo C."/>
            <person name="Racz N."/>
            <person name="Riley R."/>
            <person name="Savchenko A."/>
            <person name="Shiryaev A."/>
            <person name="Soop K."/>
            <person name="Spirin V."/>
            <person name="Szebenyi C."/>
            <person name="Tomsovsky M."/>
            <person name="Tulloss R.E."/>
            <person name="Uehling J."/>
            <person name="Grigoriev I.V."/>
            <person name="Vagvolgyi C."/>
            <person name="Papp T."/>
            <person name="Martin F.M."/>
            <person name="Miettinen O."/>
            <person name="Hibbett D.S."/>
            <person name="Nagy L.G."/>
        </authorList>
    </citation>
    <scope>NUCLEOTIDE SEQUENCE [LARGE SCALE GENOMIC DNA]</scope>
    <source>
        <strain evidence="9 10">CBS 166.37</strain>
    </source>
</reference>
<accession>A0A5C3MA25</accession>
<proteinExistence type="predicted"/>
<dbReference type="InterPro" id="IPR002889">
    <property type="entry name" value="WSC_carb-bd"/>
</dbReference>
<dbReference type="AlphaFoldDB" id="A0A5C3MA25"/>
<evidence type="ECO:0000313" key="10">
    <source>
        <dbReference type="Proteomes" id="UP000308652"/>
    </source>
</evidence>
<dbReference type="OrthoDB" id="5985073at2759"/>
<evidence type="ECO:0000256" key="6">
    <source>
        <dbReference type="ARBA" id="ARBA00023180"/>
    </source>
</evidence>
<keyword evidence="3 7" id="KW-0732">Signal</keyword>
<sequence>MVFKLMMISITMLLVYIGLAAGASVLETYSVWHSIGCVKDSTTQGRVLHHLSSRSDTMTVETCLDSCSAGGFALGGLEYGRECYCGNALLYQYEGTMNPCSYPCSGNSLEICGGSSSINVYQNGNMPFTSGPSSILRSYNGWIFTQCWQDDTWQFGYPRLLPHHPTTFIPAEQMTVQKCINGCGAAHYTSAGLEYGQECWCGNVTYPPGQSTSEFECFKPCLGDATEYCGGSSRALVYLNLSA</sequence>
<feature type="chain" id="PRO_5022767560" evidence="7">
    <location>
        <begin position="23"/>
        <end position="243"/>
    </location>
</feature>
<name>A0A5C3MA25_9AGAR</name>
<evidence type="ECO:0000313" key="9">
    <source>
        <dbReference type="EMBL" id="TFK42314.1"/>
    </source>
</evidence>
<evidence type="ECO:0000256" key="7">
    <source>
        <dbReference type="SAM" id="SignalP"/>
    </source>
</evidence>
<protein>
    <submittedName>
        <fullName evidence="9">WSC domain-containing protein</fullName>
    </submittedName>
</protein>
<dbReference type="STRING" id="68775.A0A5C3MA25"/>
<feature type="domain" description="WSC" evidence="8">
    <location>
        <begin position="31"/>
        <end position="124"/>
    </location>
</feature>
<feature type="signal peptide" evidence="7">
    <location>
        <begin position="1"/>
        <end position="22"/>
    </location>
</feature>
<keyword evidence="5" id="KW-0472">Membrane</keyword>
<evidence type="ECO:0000256" key="2">
    <source>
        <dbReference type="ARBA" id="ARBA00022692"/>
    </source>
</evidence>
<feature type="domain" description="WSC" evidence="8">
    <location>
        <begin position="141"/>
        <end position="241"/>
    </location>
</feature>
<dbReference type="Proteomes" id="UP000308652">
    <property type="component" value="Unassembled WGS sequence"/>
</dbReference>
<dbReference type="PROSITE" id="PS51212">
    <property type="entry name" value="WSC"/>
    <property type="match status" value="2"/>
</dbReference>
<comment type="subcellular location">
    <subcellularLocation>
        <location evidence="1">Membrane</location>
        <topology evidence="1">Single-pass membrane protein</topology>
    </subcellularLocation>
</comment>
<evidence type="ECO:0000259" key="8">
    <source>
        <dbReference type="PROSITE" id="PS51212"/>
    </source>
</evidence>
<keyword evidence="2" id="KW-0812">Transmembrane</keyword>
<keyword evidence="6" id="KW-0325">Glycoprotein</keyword>
<evidence type="ECO:0000256" key="3">
    <source>
        <dbReference type="ARBA" id="ARBA00022729"/>
    </source>
</evidence>
<organism evidence="9 10">
    <name type="scientific">Crucibulum laeve</name>
    <dbReference type="NCBI Taxonomy" id="68775"/>
    <lineage>
        <taxon>Eukaryota</taxon>
        <taxon>Fungi</taxon>
        <taxon>Dikarya</taxon>
        <taxon>Basidiomycota</taxon>
        <taxon>Agaricomycotina</taxon>
        <taxon>Agaricomycetes</taxon>
        <taxon>Agaricomycetidae</taxon>
        <taxon>Agaricales</taxon>
        <taxon>Agaricineae</taxon>
        <taxon>Nidulariaceae</taxon>
        <taxon>Crucibulum</taxon>
    </lineage>
</organism>
<gene>
    <name evidence="9" type="ORF">BDQ12DRAFT_709678</name>
</gene>
<dbReference type="EMBL" id="ML213592">
    <property type="protein sequence ID" value="TFK42314.1"/>
    <property type="molecule type" value="Genomic_DNA"/>
</dbReference>
<evidence type="ECO:0000256" key="5">
    <source>
        <dbReference type="ARBA" id="ARBA00023136"/>
    </source>
</evidence>
<dbReference type="PANTHER" id="PTHR24269:SF16">
    <property type="entry name" value="PROTEIN SLG1"/>
    <property type="match status" value="1"/>
</dbReference>
<keyword evidence="10" id="KW-1185">Reference proteome</keyword>